<dbReference type="Proteomes" id="UP000265200">
    <property type="component" value="Chromosome 18"/>
</dbReference>
<dbReference type="Ensembl" id="ENSORLT00015033550.1">
    <property type="protein sequence ID" value="ENSORLP00015014597.1"/>
    <property type="gene ID" value="ENSORLG00015015523.1"/>
</dbReference>
<feature type="region of interest" description="Disordered" evidence="1">
    <location>
        <begin position="44"/>
        <end position="63"/>
    </location>
</feature>
<organism evidence="2 3">
    <name type="scientific">Oryzias latipes</name>
    <name type="common">Japanese rice fish</name>
    <name type="synonym">Japanese killifish</name>
    <dbReference type="NCBI Taxonomy" id="8090"/>
    <lineage>
        <taxon>Eukaryota</taxon>
        <taxon>Metazoa</taxon>
        <taxon>Chordata</taxon>
        <taxon>Craniata</taxon>
        <taxon>Vertebrata</taxon>
        <taxon>Euteleostomi</taxon>
        <taxon>Actinopterygii</taxon>
        <taxon>Neopterygii</taxon>
        <taxon>Teleostei</taxon>
        <taxon>Neoteleostei</taxon>
        <taxon>Acanthomorphata</taxon>
        <taxon>Ovalentaria</taxon>
        <taxon>Atherinomorphae</taxon>
        <taxon>Beloniformes</taxon>
        <taxon>Adrianichthyidae</taxon>
        <taxon>Oryziinae</taxon>
        <taxon>Oryzias</taxon>
    </lineage>
</organism>
<name>A0A3P9I3Q5_ORYLA</name>
<reference evidence="2" key="4">
    <citation type="submission" date="2025-09" db="UniProtKB">
        <authorList>
            <consortium name="Ensembl"/>
        </authorList>
    </citation>
    <scope>IDENTIFICATION</scope>
    <source>
        <strain evidence="2">HSOK</strain>
    </source>
</reference>
<accession>A0A3P9I3Q5</accession>
<proteinExistence type="predicted"/>
<reference evidence="2 3" key="2">
    <citation type="submission" date="2017-04" db="EMBL/GenBank/DDBJ databases">
        <title>CpG methylation of centromeres and impact of large insertions on vertebrate speciation.</title>
        <authorList>
            <person name="Ichikawa K."/>
            <person name="Yoshimura J."/>
            <person name="Morishita S."/>
        </authorList>
    </citation>
    <scope>NUCLEOTIDE SEQUENCE</scope>
    <source>
        <strain evidence="2 3">HSOK</strain>
    </source>
</reference>
<dbReference type="AlphaFoldDB" id="A0A3P9I3Q5"/>
<sequence>GGFKGRGQVSPGVMVHPVNLASRHLSSAPLLHLQSPASKPLFRLGIRGDNPTEGEGRSIMIDA</sequence>
<reference evidence="2" key="3">
    <citation type="submission" date="2025-08" db="UniProtKB">
        <authorList>
            <consortium name="Ensembl"/>
        </authorList>
    </citation>
    <scope>IDENTIFICATION</scope>
    <source>
        <strain evidence="2">HSOK</strain>
    </source>
</reference>
<evidence type="ECO:0000313" key="2">
    <source>
        <dbReference type="Ensembl" id="ENSORLP00015014597.1"/>
    </source>
</evidence>
<evidence type="ECO:0000313" key="3">
    <source>
        <dbReference type="Proteomes" id="UP000265200"/>
    </source>
</evidence>
<reference key="1">
    <citation type="journal article" date="2007" name="Nature">
        <title>The medaka draft genome and insights into vertebrate genome evolution.</title>
        <authorList>
            <person name="Kasahara M."/>
            <person name="Naruse K."/>
            <person name="Sasaki S."/>
            <person name="Nakatani Y."/>
            <person name="Qu W."/>
            <person name="Ahsan B."/>
            <person name="Yamada T."/>
            <person name="Nagayasu Y."/>
            <person name="Doi K."/>
            <person name="Kasai Y."/>
            <person name="Jindo T."/>
            <person name="Kobayashi D."/>
            <person name="Shimada A."/>
            <person name="Toyoda A."/>
            <person name="Kuroki Y."/>
            <person name="Fujiyama A."/>
            <person name="Sasaki T."/>
            <person name="Shimizu A."/>
            <person name="Asakawa S."/>
            <person name="Shimizu N."/>
            <person name="Hashimoto S."/>
            <person name="Yang J."/>
            <person name="Lee Y."/>
            <person name="Matsushima K."/>
            <person name="Sugano S."/>
            <person name="Sakaizumi M."/>
            <person name="Narita T."/>
            <person name="Ohishi K."/>
            <person name="Haga S."/>
            <person name="Ohta F."/>
            <person name="Nomoto H."/>
            <person name="Nogata K."/>
            <person name="Morishita T."/>
            <person name="Endo T."/>
            <person name="Shin-I T."/>
            <person name="Takeda H."/>
            <person name="Morishita S."/>
            <person name="Kohara Y."/>
        </authorList>
    </citation>
    <scope>NUCLEOTIDE SEQUENCE [LARGE SCALE GENOMIC DNA]</scope>
    <source>
        <strain>Hd-rR</strain>
    </source>
</reference>
<protein>
    <submittedName>
        <fullName evidence="2">Uncharacterized protein</fullName>
    </submittedName>
</protein>
<evidence type="ECO:0000256" key="1">
    <source>
        <dbReference type="SAM" id="MobiDB-lite"/>
    </source>
</evidence>